<organism evidence="1">
    <name type="scientific">marine sediment metagenome</name>
    <dbReference type="NCBI Taxonomy" id="412755"/>
    <lineage>
        <taxon>unclassified sequences</taxon>
        <taxon>metagenomes</taxon>
        <taxon>ecological metagenomes</taxon>
    </lineage>
</organism>
<name>A0A0F9FUY8_9ZZZZ</name>
<dbReference type="AlphaFoldDB" id="A0A0F9FUY8"/>
<dbReference type="EMBL" id="LAZR01028907">
    <property type="protein sequence ID" value="KKL61155.1"/>
    <property type="molecule type" value="Genomic_DNA"/>
</dbReference>
<comment type="caution">
    <text evidence="1">The sequence shown here is derived from an EMBL/GenBank/DDBJ whole genome shotgun (WGS) entry which is preliminary data.</text>
</comment>
<proteinExistence type="predicted"/>
<reference evidence="1" key="1">
    <citation type="journal article" date="2015" name="Nature">
        <title>Complex archaea that bridge the gap between prokaryotes and eukaryotes.</title>
        <authorList>
            <person name="Spang A."/>
            <person name="Saw J.H."/>
            <person name="Jorgensen S.L."/>
            <person name="Zaremba-Niedzwiedzka K."/>
            <person name="Martijn J."/>
            <person name="Lind A.E."/>
            <person name="van Eijk R."/>
            <person name="Schleper C."/>
            <person name="Guy L."/>
            <person name="Ettema T.J."/>
        </authorList>
    </citation>
    <scope>NUCLEOTIDE SEQUENCE</scope>
</reference>
<evidence type="ECO:0000313" key="1">
    <source>
        <dbReference type="EMBL" id="KKL61155.1"/>
    </source>
</evidence>
<protein>
    <submittedName>
        <fullName evidence="1">Uncharacterized protein</fullName>
    </submittedName>
</protein>
<accession>A0A0F9FUY8</accession>
<sequence>MDARDFSAMTGGSQPPVVSFEAHDGPYCSKCDVIVFQHVVVINDQEERCPICNTVLVWELTLPTMKEVCPLCEGEGKHVNPSIDAHGITADEFAEDPDFRDDYTSGTYDVTCNECHGLRVVDVPDLERTSPFLAGLYKQQCEDIAEMYLTMEAERRMGA</sequence>
<gene>
    <name evidence="1" type="ORF">LCGC14_2198190</name>
</gene>